<comment type="caution">
    <text evidence="1">The sequence shown here is derived from an EMBL/GenBank/DDBJ whole genome shotgun (WGS) entry which is preliminary data.</text>
</comment>
<evidence type="ECO:0000313" key="1">
    <source>
        <dbReference type="EMBL" id="GLO33219.1"/>
    </source>
</evidence>
<protein>
    <submittedName>
        <fullName evidence="1">Uncharacterized protein</fullName>
    </submittedName>
</protein>
<organism evidence="1 2">
    <name type="scientific">Pseudomonas putida</name>
    <name type="common">Arthrobacter siderocapsulatus</name>
    <dbReference type="NCBI Taxonomy" id="303"/>
    <lineage>
        <taxon>Bacteria</taxon>
        <taxon>Pseudomonadati</taxon>
        <taxon>Pseudomonadota</taxon>
        <taxon>Gammaproteobacteria</taxon>
        <taxon>Pseudomonadales</taxon>
        <taxon>Pseudomonadaceae</taxon>
        <taxon>Pseudomonas</taxon>
    </lineage>
</organism>
<dbReference type="AlphaFoldDB" id="A0AA37RBE0"/>
<gene>
    <name evidence="1" type="ORF">PPUN14671_00520</name>
</gene>
<dbReference type="Proteomes" id="UP001161257">
    <property type="component" value="Unassembled WGS sequence"/>
</dbReference>
<name>A0AA37RBE0_PSEPU</name>
<sequence>MQGIAADAQTAGLDLRFEFAERVLNMLVTYILLFYGQGGSARGIAGYFQSDLTRDAFPTSRVKSRPLMAKALF</sequence>
<proteinExistence type="predicted"/>
<dbReference type="EMBL" id="BSKJ01000001">
    <property type="protein sequence ID" value="GLO33219.1"/>
    <property type="molecule type" value="Genomic_DNA"/>
</dbReference>
<accession>A0AA37RBE0</accession>
<reference evidence="1" key="1">
    <citation type="submission" date="2023-01" db="EMBL/GenBank/DDBJ databases">
        <title>Whole-genome sequence of Pseudomonas putida NBRC 14671.</title>
        <authorList>
            <person name="Morohoshi T."/>
            <person name="Someya N."/>
        </authorList>
    </citation>
    <scope>NUCLEOTIDE SEQUENCE</scope>
    <source>
        <strain evidence="1">NBRC 14671</strain>
    </source>
</reference>
<evidence type="ECO:0000313" key="2">
    <source>
        <dbReference type="Proteomes" id="UP001161257"/>
    </source>
</evidence>
<dbReference type="RefSeq" id="WP_284356335.1">
    <property type="nucleotide sequence ID" value="NZ_BSKF01000012.1"/>
</dbReference>